<comment type="caution">
    <text evidence="1">The sequence shown here is derived from an EMBL/GenBank/DDBJ whole genome shotgun (WGS) entry which is preliminary data.</text>
</comment>
<organism evidence="1 2">
    <name type="scientific">Vaccinium darrowii</name>
    <dbReference type="NCBI Taxonomy" id="229202"/>
    <lineage>
        <taxon>Eukaryota</taxon>
        <taxon>Viridiplantae</taxon>
        <taxon>Streptophyta</taxon>
        <taxon>Embryophyta</taxon>
        <taxon>Tracheophyta</taxon>
        <taxon>Spermatophyta</taxon>
        <taxon>Magnoliopsida</taxon>
        <taxon>eudicotyledons</taxon>
        <taxon>Gunneridae</taxon>
        <taxon>Pentapetalae</taxon>
        <taxon>asterids</taxon>
        <taxon>Ericales</taxon>
        <taxon>Ericaceae</taxon>
        <taxon>Vaccinioideae</taxon>
        <taxon>Vaccinieae</taxon>
        <taxon>Vaccinium</taxon>
    </lineage>
</organism>
<keyword evidence="2" id="KW-1185">Reference proteome</keyword>
<gene>
    <name evidence="1" type="ORF">Vadar_026086</name>
</gene>
<evidence type="ECO:0000313" key="2">
    <source>
        <dbReference type="Proteomes" id="UP000828048"/>
    </source>
</evidence>
<protein>
    <submittedName>
        <fullName evidence="1">Uncharacterized protein</fullName>
    </submittedName>
</protein>
<accession>A0ACB7YH83</accession>
<proteinExistence type="predicted"/>
<sequence>MGCTSSKLDDLPAVALCRERCDFLNKAINERYALAEYHRSYLHSLKVVGVCLQRFFDRDLGSSYSVEEPPSPVLNLPAQRKTVDFEPPSGSPQRKAVHFHSHSNSGSHLHFQSDSDSDGSDDSPPHHFSGNNSPLYNHYGQIDYADHETLGSYQENGLMGGSYQENGFMGMGMNINMNYMQNKATPSVSYQQQPRSAETVHIGESSSSAYYNYPQNPSSYPYHSSASYGGGGMSGFFGGSNPQYGGGSYPQAVVGPTAEGSSEASTSKPPPPPPPPPSGSAWDFLFPFESVETYYPPYTPSRDSKELREAEGIPDLEDEDYPQQHEVVKEAYGNHHQRFVDNGKAYAKAVDVEDDDKDVVKDGSDSVYHNQRPIVMESSDPVEYEVHMVDKKVVDNEERSVDAGNAAGFKAPVRLSGDSEVLKEIQIQFERASESGSELEKIIECGKHPYKKHGAYHVSSKMLHVFTPSLPLVSSQPSTSTNADPSSIANVDPAYLENDDDVVVRSGSLSSTLQKLYLWEKKLYEEVKVEEKMRVLHERKCRKLKRLDERGAEAHKVDATRTLVRSLSTKIRIAIQVVDKISVKINKLRDEDLWPQLNDFIQGLTRMWRSMLECHHSQCQAILQARRLDAVASHKHLSDAQIEATLQLERELLEWTLRFSCWFGAQRGFVTALNGWLLKCLLYVPEETADGVVPFSPSRIGAPPVFVICHQWSQALDKISEKEVVDSMRDFANSVLQLWDRDKQELRQRAMANKDLEKKVKNLEREDQKLQKGIQALDKRIVLSGVSSGLPVGHVYQSETSKTSNLQVSLQHIFEAMERFAANTLKAYEELLQRIEEDRKERLAQENEEVS</sequence>
<name>A0ACB7YH83_9ERIC</name>
<reference evidence="1 2" key="1">
    <citation type="journal article" date="2021" name="Hortic Res">
        <title>High-quality reference genome and annotation aids understanding of berry development for evergreen blueberry (Vaccinium darrowii).</title>
        <authorList>
            <person name="Yu J."/>
            <person name="Hulse-Kemp A.M."/>
            <person name="Babiker E."/>
            <person name="Staton M."/>
        </authorList>
    </citation>
    <scope>NUCLEOTIDE SEQUENCE [LARGE SCALE GENOMIC DNA]</scope>
    <source>
        <strain evidence="2">cv. NJ 8807/NJ 8810</strain>
        <tissue evidence="1">Young leaf</tissue>
    </source>
</reference>
<dbReference type="EMBL" id="CM037158">
    <property type="protein sequence ID" value="KAH7852538.1"/>
    <property type="molecule type" value="Genomic_DNA"/>
</dbReference>
<dbReference type="Proteomes" id="UP000828048">
    <property type="component" value="Chromosome 8"/>
</dbReference>
<evidence type="ECO:0000313" key="1">
    <source>
        <dbReference type="EMBL" id="KAH7852538.1"/>
    </source>
</evidence>